<evidence type="ECO:0000313" key="2">
    <source>
        <dbReference type="EMBL" id="RIA99327.1"/>
    </source>
</evidence>
<comment type="caution">
    <text evidence="2">The sequence shown here is derived from an EMBL/GenBank/DDBJ whole genome shotgun (WGS) entry which is preliminary data.</text>
</comment>
<reference evidence="2 3" key="1">
    <citation type="submission" date="2018-06" db="EMBL/GenBank/DDBJ databases">
        <title>Comparative genomics reveals the genomic features of Rhizophagus irregularis, R. cerebriforme, R. diaphanum and Gigaspora rosea, and their symbiotic lifestyle signature.</title>
        <authorList>
            <person name="Morin E."/>
            <person name="San Clemente H."/>
            <person name="Chen E.C.H."/>
            <person name="De La Providencia I."/>
            <person name="Hainaut M."/>
            <person name="Kuo A."/>
            <person name="Kohler A."/>
            <person name="Murat C."/>
            <person name="Tang N."/>
            <person name="Roy S."/>
            <person name="Loubradou J."/>
            <person name="Henrissat B."/>
            <person name="Grigoriev I.V."/>
            <person name="Corradi N."/>
            <person name="Roux C."/>
            <person name="Martin F.M."/>
        </authorList>
    </citation>
    <scope>NUCLEOTIDE SEQUENCE [LARGE SCALE GENOMIC DNA]</scope>
    <source>
        <strain evidence="2 3">DAOM 227022</strain>
    </source>
</reference>
<feature type="coiled-coil region" evidence="1">
    <location>
        <begin position="386"/>
        <end position="416"/>
    </location>
</feature>
<name>A0A397TS90_9GLOM</name>
<dbReference type="OrthoDB" id="2414517at2759"/>
<evidence type="ECO:0000256" key="1">
    <source>
        <dbReference type="SAM" id="Coils"/>
    </source>
</evidence>
<dbReference type="AlphaFoldDB" id="A0A397TS90"/>
<dbReference type="Proteomes" id="UP000265703">
    <property type="component" value="Unassembled WGS sequence"/>
</dbReference>
<gene>
    <name evidence="2" type="ORF">C1645_811563</name>
</gene>
<keyword evidence="3" id="KW-1185">Reference proteome</keyword>
<accession>A0A397TS90</accession>
<proteinExistence type="predicted"/>
<keyword evidence="1" id="KW-0175">Coiled coil</keyword>
<organism evidence="2 3">
    <name type="scientific">Glomus cerebriforme</name>
    <dbReference type="NCBI Taxonomy" id="658196"/>
    <lineage>
        <taxon>Eukaryota</taxon>
        <taxon>Fungi</taxon>
        <taxon>Fungi incertae sedis</taxon>
        <taxon>Mucoromycota</taxon>
        <taxon>Glomeromycotina</taxon>
        <taxon>Glomeromycetes</taxon>
        <taxon>Glomerales</taxon>
        <taxon>Glomeraceae</taxon>
        <taxon>Glomus</taxon>
    </lineage>
</organism>
<protein>
    <submittedName>
        <fullName evidence="2">Uncharacterized protein</fullName>
    </submittedName>
</protein>
<dbReference type="EMBL" id="QKYT01000005">
    <property type="protein sequence ID" value="RIA99327.1"/>
    <property type="molecule type" value="Genomic_DNA"/>
</dbReference>
<evidence type="ECO:0000313" key="3">
    <source>
        <dbReference type="Proteomes" id="UP000265703"/>
    </source>
</evidence>
<sequence length="519" mass="58562">MNDEFWLQTVEGVILDYDITSDKTEIMILFADSKYNIIDKLYIKDLESYHLKQASFSIDVSDVLTPQLPSEYVIGVIIADKTDDPNKPAAVYACVYATFGGTFGAIFEDYKGEKQNDFAGVDADKLKLWKVKIPDDRDDLLAEECIHVLVERPCQPPLRAPETDEGFQVDSEYRARNSRRIRAMYQTPALENDGTVLNMLNDSGKYSPRIDQDLREMLQLFVSKNNLKFTVFIETSSKPFSDWSFPKLYAELEARLKSIPISGNEASKSQYVCSYLVAGVNLHEGKFTPNRKTVGVTEVKDEDFYKGIAQNAVQLESALSNRKRKANEMEEEGLFTGKTYGIVTDAEKWYFMECSLDDQDRLRFKLSKPEAQKADSAVNLGGEREIKRLEAKYIKIKAEKAELEARNAEIPELRKKDGAGLWANADIPDHEVNDVVPEVWLSIDNPIPAAPTSLPKVSESNLYKKTQRAGSVYKLFGRIIDPTTKKKVIGISISKVYGISYGIRSISELSDAQILNIIN</sequence>